<evidence type="ECO:0000313" key="4">
    <source>
        <dbReference type="Proteomes" id="UP000076660"/>
    </source>
</evidence>
<proteinExistence type="predicted"/>
<accession>A0A1W2LYY9</accession>
<sequence>MEPRSSKTVSRRTAADDADDTGRLTAGVAGACVFLAGMWLVLSPFVLDHEKTGNPFAGYSNDVLVGMALVASGAASLVEPNRGRWWDSARPLVGVWLLVAPFALGYNAGAPAPGVTTSDLAVGTFVLLICFVVRAPSESSPRQRSDDDLPRN</sequence>
<organism evidence="3 4">
    <name type="scientific">Amycolatopsis keratiniphila subsp. keratiniphila</name>
    <dbReference type="NCBI Taxonomy" id="227715"/>
    <lineage>
        <taxon>Bacteria</taxon>
        <taxon>Bacillati</taxon>
        <taxon>Actinomycetota</taxon>
        <taxon>Actinomycetes</taxon>
        <taxon>Pseudonocardiales</taxon>
        <taxon>Pseudonocardiaceae</taxon>
        <taxon>Amycolatopsis</taxon>
        <taxon>Amycolatopsis japonica group</taxon>
    </lineage>
</organism>
<keyword evidence="1" id="KW-0472">Membrane</keyword>
<dbReference type="EMBL" id="LQMT02000011">
    <property type="protein sequence ID" value="ONF72174.1"/>
    <property type="molecule type" value="Genomic_DNA"/>
</dbReference>
<dbReference type="Proteomes" id="UP000076660">
    <property type="component" value="Unassembled WGS sequence"/>
</dbReference>
<name>A0A1W2LYY9_9PSEU</name>
<evidence type="ECO:0000313" key="3">
    <source>
        <dbReference type="EMBL" id="ONF72174.1"/>
    </source>
</evidence>
<evidence type="ECO:0000259" key="2">
    <source>
        <dbReference type="Pfam" id="PF03779"/>
    </source>
</evidence>
<feature type="domain" description="SPW repeat-containing integral membrane" evidence="2">
    <location>
        <begin position="31"/>
        <end position="129"/>
    </location>
</feature>
<evidence type="ECO:0000256" key="1">
    <source>
        <dbReference type="SAM" id="Phobius"/>
    </source>
</evidence>
<feature type="transmembrane region" description="Helical" evidence="1">
    <location>
        <begin position="21"/>
        <end position="47"/>
    </location>
</feature>
<dbReference type="OrthoDB" id="3693479at2"/>
<feature type="transmembrane region" description="Helical" evidence="1">
    <location>
        <begin position="59"/>
        <end position="78"/>
    </location>
</feature>
<protein>
    <recommendedName>
        <fullName evidence="2">SPW repeat-containing integral membrane domain-containing protein</fullName>
    </recommendedName>
</protein>
<keyword evidence="1" id="KW-1133">Transmembrane helix</keyword>
<comment type="caution">
    <text evidence="3">The sequence shown here is derived from an EMBL/GenBank/DDBJ whole genome shotgun (WGS) entry which is preliminary data.</text>
</comment>
<keyword evidence="1" id="KW-0812">Transmembrane</keyword>
<dbReference type="Pfam" id="PF03779">
    <property type="entry name" value="SPW"/>
    <property type="match status" value="1"/>
</dbReference>
<reference evidence="3 4" key="1">
    <citation type="submission" date="2016-12" db="EMBL/GenBank/DDBJ databases">
        <title>Amycolatopsis keratiniphila subsp. keratiniphila genome sequencing and assembly.</title>
        <authorList>
            <person name="Mayilraj S."/>
            <person name="Kaur N."/>
        </authorList>
    </citation>
    <scope>NUCLEOTIDE SEQUENCE [LARGE SCALE GENOMIC DNA]</scope>
    <source>
        <strain evidence="3 4">DSM 44409</strain>
    </source>
</reference>
<feature type="transmembrane region" description="Helical" evidence="1">
    <location>
        <begin position="90"/>
        <end position="108"/>
    </location>
</feature>
<dbReference type="InterPro" id="IPR005530">
    <property type="entry name" value="SPW"/>
</dbReference>
<dbReference type="AlphaFoldDB" id="A0A1W2LYY9"/>
<gene>
    <name evidence="3" type="ORF">AVR91_0211620</name>
</gene>
<dbReference type="RefSeq" id="WP_063275180.1">
    <property type="nucleotide sequence ID" value="NZ_LQMT02000011.1"/>
</dbReference>
<feature type="transmembrane region" description="Helical" evidence="1">
    <location>
        <begin position="120"/>
        <end position="137"/>
    </location>
</feature>